<protein>
    <recommendedName>
        <fullName evidence="4">DUF4595 domain-containing protein</fullName>
    </recommendedName>
</protein>
<name>A0ABV9P5R1_9FLAO</name>
<accession>A0ABV9P5R1</accession>
<keyword evidence="1" id="KW-0732">Signal</keyword>
<dbReference type="PROSITE" id="PS51257">
    <property type="entry name" value="PROKAR_LIPOPROTEIN"/>
    <property type="match status" value="1"/>
</dbReference>
<sequence>MKNLKNVILLLFSILVLSCSKDDENPVIQEYFPTKIMTSVPANPNVNGSTDIEYDNKNRISKISYINDAQTYEFDLTYNSNDLIEKVVSKKTTGSTSSELTFNCNYTDTILTQIQLSNSITSSTIDFIYDSANRKYVIQDSSSGTEYFIFDTNGNLVEFNLVGIQLALTYSNNKGIYNGFKNSLPLLFASMINSSEITFYYSYFFANKDITNMTAYSSNHFTSTSTVNDNNSISGTLLKNVDTGETVLTSNIQYELRTIN</sequence>
<evidence type="ECO:0000256" key="1">
    <source>
        <dbReference type="SAM" id="SignalP"/>
    </source>
</evidence>
<feature type="signal peptide" evidence="1">
    <location>
        <begin position="1"/>
        <end position="21"/>
    </location>
</feature>
<evidence type="ECO:0000313" key="3">
    <source>
        <dbReference type="Proteomes" id="UP001595885"/>
    </source>
</evidence>
<comment type="caution">
    <text evidence="2">The sequence shown here is derived from an EMBL/GenBank/DDBJ whole genome shotgun (WGS) entry which is preliminary data.</text>
</comment>
<evidence type="ECO:0008006" key="4">
    <source>
        <dbReference type="Google" id="ProtNLM"/>
    </source>
</evidence>
<dbReference type="Proteomes" id="UP001595885">
    <property type="component" value="Unassembled WGS sequence"/>
</dbReference>
<dbReference type="RefSeq" id="WP_379741182.1">
    <property type="nucleotide sequence ID" value="NZ_JBHSGW010000025.1"/>
</dbReference>
<feature type="chain" id="PRO_5046871341" description="DUF4595 domain-containing protein" evidence="1">
    <location>
        <begin position="22"/>
        <end position="260"/>
    </location>
</feature>
<evidence type="ECO:0000313" key="2">
    <source>
        <dbReference type="EMBL" id="MFC4740230.1"/>
    </source>
</evidence>
<proteinExistence type="predicted"/>
<dbReference type="EMBL" id="JBHSGW010000025">
    <property type="protein sequence ID" value="MFC4740230.1"/>
    <property type="molecule type" value="Genomic_DNA"/>
</dbReference>
<gene>
    <name evidence="2" type="ORF">ACFO3U_09525</name>
</gene>
<keyword evidence="3" id="KW-1185">Reference proteome</keyword>
<organism evidence="2 3">
    <name type="scientific">Flavobacterium ponti</name>
    <dbReference type="NCBI Taxonomy" id="665133"/>
    <lineage>
        <taxon>Bacteria</taxon>
        <taxon>Pseudomonadati</taxon>
        <taxon>Bacteroidota</taxon>
        <taxon>Flavobacteriia</taxon>
        <taxon>Flavobacteriales</taxon>
        <taxon>Flavobacteriaceae</taxon>
        <taxon>Flavobacterium</taxon>
    </lineage>
</organism>
<reference evidence="3" key="1">
    <citation type="journal article" date="2019" name="Int. J. Syst. Evol. Microbiol.">
        <title>The Global Catalogue of Microorganisms (GCM) 10K type strain sequencing project: providing services to taxonomists for standard genome sequencing and annotation.</title>
        <authorList>
            <consortium name="The Broad Institute Genomics Platform"/>
            <consortium name="The Broad Institute Genome Sequencing Center for Infectious Disease"/>
            <person name="Wu L."/>
            <person name="Ma J."/>
        </authorList>
    </citation>
    <scope>NUCLEOTIDE SEQUENCE [LARGE SCALE GENOMIC DNA]</scope>
    <source>
        <strain evidence="3">CCUG 50349</strain>
    </source>
</reference>